<protein>
    <submittedName>
        <fullName evidence="3">Uncharacterized protein</fullName>
    </submittedName>
</protein>
<evidence type="ECO:0000256" key="2">
    <source>
        <dbReference type="SAM" id="SignalP"/>
    </source>
</evidence>
<name>A0A371Z526_9PROT</name>
<accession>A0A371Z526</accession>
<evidence type="ECO:0000313" key="3">
    <source>
        <dbReference type="EMBL" id="RFD21567.1"/>
    </source>
</evidence>
<evidence type="ECO:0000256" key="1">
    <source>
        <dbReference type="SAM" id="MobiDB-lite"/>
    </source>
</evidence>
<keyword evidence="2" id="KW-0732">Signal</keyword>
<dbReference type="EMBL" id="QUWV01000001">
    <property type="protein sequence ID" value="RFD21567.1"/>
    <property type="molecule type" value="Genomic_DNA"/>
</dbReference>
<evidence type="ECO:0000313" key="4">
    <source>
        <dbReference type="Proteomes" id="UP000262371"/>
    </source>
</evidence>
<proteinExistence type="predicted"/>
<comment type="caution">
    <text evidence="3">The sequence shown here is derived from an EMBL/GenBank/DDBJ whole genome shotgun (WGS) entry which is preliminary data.</text>
</comment>
<dbReference type="Proteomes" id="UP000262371">
    <property type="component" value="Unassembled WGS sequence"/>
</dbReference>
<sequence>MTFTHAGMGVALLAAFFSAGTCMAASAATGKAASHPPGEQQSAKMPGTDGGGIQCTTGPVYVVEIHAVSNNSSDNAGVVIGSASTEICSTNATKFSDIVMAGTIADNTGPVAASMKTGVEGAVQIHGRTVDMNANIYAPPSDADAMQCAQQDNGSACKPHPFAVNFVRTWVFTPGKWMNFRAGTDASGNSVSLLVRLSDSL</sequence>
<organism evidence="3 4">
    <name type="scientific">Komagataeibacter melaceti</name>
    <dbReference type="NCBI Taxonomy" id="2766577"/>
    <lineage>
        <taxon>Bacteria</taxon>
        <taxon>Pseudomonadati</taxon>
        <taxon>Pseudomonadota</taxon>
        <taxon>Alphaproteobacteria</taxon>
        <taxon>Acetobacterales</taxon>
        <taxon>Acetobacteraceae</taxon>
        <taxon>Komagataeibacter</taxon>
    </lineage>
</organism>
<keyword evidence="4" id="KW-1185">Reference proteome</keyword>
<feature type="signal peptide" evidence="2">
    <location>
        <begin position="1"/>
        <end position="27"/>
    </location>
</feature>
<feature type="region of interest" description="Disordered" evidence="1">
    <location>
        <begin position="31"/>
        <end position="50"/>
    </location>
</feature>
<dbReference type="AlphaFoldDB" id="A0A371Z526"/>
<gene>
    <name evidence="3" type="ORF">DY926_00245</name>
</gene>
<feature type="chain" id="PRO_5016720564" evidence="2">
    <location>
        <begin position="28"/>
        <end position="201"/>
    </location>
</feature>
<reference evidence="3 4" key="1">
    <citation type="submission" date="2018-08" db="EMBL/GenBank/DDBJ databases">
        <title>Komagataeibacter sp. AV 382.</title>
        <authorList>
            <person name="Skraban J."/>
            <person name="Trcek J."/>
        </authorList>
    </citation>
    <scope>NUCLEOTIDE SEQUENCE [LARGE SCALE GENOMIC DNA]</scope>
    <source>
        <strain evidence="3 4">AV 382</strain>
    </source>
</reference>